<organism evidence="2 4">
    <name type="scientific">Roseovarius indicus</name>
    <dbReference type="NCBI Taxonomy" id="540747"/>
    <lineage>
        <taxon>Bacteria</taxon>
        <taxon>Pseudomonadati</taxon>
        <taxon>Pseudomonadota</taxon>
        <taxon>Alphaproteobacteria</taxon>
        <taxon>Rhodobacterales</taxon>
        <taxon>Roseobacteraceae</taxon>
        <taxon>Roseovarius</taxon>
    </lineage>
</organism>
<evidence type="ECO:0000313" key="2">
    <source>
        <dbReference type="EMBL" id="KRS15948.1"/>
    </source>
</evidence>
<evidence type="ECO:0000313" key="4">
    <source>
        <dbReference type="Proteomes" id="UP000051401"/>
    </source>
</evidence>
<name>A0A0T5P486_9RHOB</name>
<dbReference type="AlphaFoldDB" id="A0A0T5P486"/>
<dbReference type="KEGG" id="rid:RIdsm_03771"/>
<reference evidence="3 5" key="2">
    <citation type="submission" date="2018-08" db="EMBL/GenBank/DDBJ databases">
        <title>Genetic Globetrotter - A new plasmid hitch-hiking vast phylogenetic and geographic distances.</title>
        <authorList>
            <person name="Vollmers J."/>
            <person name="Petersen J."/>
        </authorList>
    </citation>
    <scope>NUCLEOTIDE SEQUENCE [LARGE SCALE GENOMIC DNA]</scope>
    <source>
        <strain evidence="3 5">DSM 26383</strain>
    </source>
</reference>
<sequence>MRDTVFDETGFPDAGFDWAATGRTDDPFADLPGNTAMPRKPVIVSDFDPVEDMLVIALEEGDGEAVIETRPTRDRRGTDILLNGLRVATVADVAGLTPSDIGQILL</sequence>
<dbReference type="EMBL" id="LAXI01000017">
    <property type="protein sequence ID" value="KRS15948.1"/>
    <property type="molecule type" value="Genomic_DNA"/>
</dbReference>
<feature type="region of interest" description="Disordered" evidence="1">
    <location>
        <begin position="1"/>
        <end position="35"/>
    </location>
</feature>
<dbReference type="OrthoDB" id="7801966at2"/>
<accession>A0A0T5P486</accession>
<evidence type="ECO:0000313" key="3">
    <source>
        <dbReference type="EMBL" id="QEW27948.1"/>
    </source>
</evidence>
<evidence type="ECO:0000256" key="1">
    <source>
        <dbReference type="SAM" id="MobiDB-lite"/>
    </source>
</evidence>
<dbReference type="Proteomes" id="UP000325785">
    <property type="component" value="Chromosome"/>
</dbReference>
<dbReference type="EMBL" id="CP031598">
    <property type="protein sequence ID" value="QEW27948.1"/>
    <property type="molecule type" value="Genomic_DNA"/>
</dbReference>
<reference evidence="2 4" key="1">
    <citation type="submission" date="2015-04" db="EMBL/GenBank/DDBJ databases">
        <title>The draft genome sequence of Roseovarius indicus B108T.</title>
        <authorList>
            <person name="Li G."/>
            <person name="Lai Q."/>
            <person name="Shao Z."/>
            <person name="Yan P."/>
        </authorList>
    </citation>
    <scope>NUCLEOTIDE SEQUENCE [LARGE SCALE GENOMIC DNA]</scope>
    <source>
        <strain evidence="2 4">B108</strain>
    </source>
</reference>
<protein>
    <submittedName>
        <fullName evidence="2">Uncharacterized protein</fullName>
    </submittedName>
</protein>
<keyword evidence="4" id="KW-1185">Reference proteome</keyword>
<dbReference type="Proteomes" id="UP000051401">
    <property type="component" value="Unassembled WGS sequence"/>
</dbReference>
<evidence type="ECO:0000313" key="5">
    <source>
        <dbReference type="Proteomes" id="UP000325785"/>
    </source>
</evidence>
<gene>
    <name evidence="3" type="ORF">RIdsm_03771</name>
    <name evidence="2" type="ORF">XM52_20510</name>
</gene>
<dbReference type="STRING" id="540747.SAMN04488031_11320"/>
<dbReference type="PATRIC" id="fig|540747.5.peg.1864"/>
<proteinExistence type="predicted"/>
<dbReference type="RefSeq" id="WP_057819042.1">
    <property type="nucleotide sequence ID" value="NZ_CAXRJZ010000072.1"/>
</dbReference>